<dbReference type="Proteomes" id="UP000306229">
    <property type="component" value="Chromosome"/>
</dbReference>
<evidence type="ECO:0000313" key="1">
    <source>
        <dbReference type="EMBL" id="QCX40947.1"/>
    </source>
</evidence>
<dbReference type="SUPFAM" id="SSF49464">
    <property type="entry name" value="Carboxypeptidase regulatory domain-like"/>
    <property type="match status" value="1"/>
</dbReference>
<gene>
    <name evidence="1" type="ORF">FF125_21775</name>
</gene>
<organism evidence="1 2">
    <name type="scientific">Aureibaculum algae</name>
    <dbReference type="NCBI Taxonomy" id="2584122"/>
    <lineage>
        <taxon>Bacteria</taxon>
        <taxon>Pseudomonadati</taxon>
        <taxon>Bacteroidota</taxon>
        <taxon>Flavobacteriia</taxon>
        <taxon>Flavobacteriales</taxon>
        <taxon>Flavobacteriaceae</taxon>
        <taxon>Aureibaculum</taxon>
    </lineage>
</organism>
<evidence type="ECO:0000313" key="2">
    <source>
        <dbReference type="Proteomes" id="UP000306229"/>
    </source>
</evidence>
<dbReference type="AlphaFoldDB" id="A0A5B7U1N6"/>
<evidence type="ECO:0008006" key="3">
    <source>
        <dbReference type="Google" id="ProtNLM"/>
    </source>
</evidence>
<name>A0A5B7U1N6_9FLAO</name>
<dbReference type="OrthoDB" id="2247630at2"/>
<dbReference type="EMBL" id="CP040749">
    <property type="protein sequence ID" value="QCX40947.1"/>
    <property type="molecule type" value="Genomic_DNA"/>
</dbReference>
<proteinExistence type="predicted"/>
<accession>A0A5B7U1N6</accession>
<sequence>MKFTFYIFLLSFTFGFGQSVIEGSVLQADNSPLPFATIKILSNNSYTITNEDGKFEITVSQLSDSIEVTFIGFETKRVAVSYFQNEPNLYLKENINILDEVTVVAVKNKNYVFDLLNSLVKKYQAKQSVIHSKAYYTLTSSAGNVPIEQVEGFYNCEQSLSEGIINLKIKSGRFGQSKTFPFYSLDNTKILSDFQFFDKSNQILPFYPGNMSIGTIKKKYNIKIDECNSCKDNEIMISFAPKKADGRFFSGTILFDRERLIIKKIDLWISNPETKELISINKNVNIRTDGIMLEIAFNPLDFEKIQYLNFNFYLTYESGKSKEIIESRSFVYFYDYNTSFSMPSFANPISFNNDYDKIVAMQAMDDFWEANFQFPKSIKERRFTSFMEENGYLINYDNTISSDNIKYTNSSVISWNKNNRLQWNSIKQNLITLNSTSNTLTNTPFKLANGGKVNLTSSEITKNRSFNNKSEKYVFNYMLDLYKNKKGEDKYVIKTIFDRGSSFCENDRTKNKLVYLNIAFDIYEYYATLLEIQLANNITFEEAKMACKTKFDEASLIVKKMKSETKLGSDYQNLTKWNNYIKQKLNIDNFKTVN</sequence>
<dbReference type="KEGG" id="fbe:FF125_21775"/>
<reference evidence="1 2" key="1">
    <citation type="submission" date="2019-05" db="EMBL/GenBank/DDBJ databases">
        <title>Algicella ahnfeltiae gen. nov., sp. nov., a novel marine bacterium of the family Flavobacteriaceae isolated from a red alga.</title>
        <authorList>
            <person name="Nedashkovskaya O.I."/>
            <person name="Kukhlevskiy A.D."/>
            <person name="Kim S.-G."/>
            <person name="Zhukova N.V."/>
            <person name="Mikhailov V.V."/>
        </authorList>
    </citation>
    <scope>NUCLEOTIDE SEQUENCE [LARGE SCALE GENOMIC DNA]</scope>
    <source>
        <strain evidence="1 2">10Alg115</strain>
    </source>
</reference>
<dbReference type="Gene3D" id="2.60.40.1120">
    <property type="entry name" value="Carboxypeptidase-like, regulatory domain"/>
    <property type="match status" value="1"/>
</dbReference>
<protein>
    <recommendedName>
        <fullName evidence="3">Carboxypeptidase-like regulatory domain-containing protein</fullName>
    </recommendedName>
</protein>
<dbReference type="Pfam" id="PF13715">
    <property type="entry name" value="CarbopepD_reg_2"/>
    <property type="match status" value="1"/>
</dbReference>
<keyword evidence="2" id="KW-1185">Reference proteome</keyword>
<dbReference type="InterPro" id="IPR008969">
    <property type="entry name" value="CarboxyPept-like_regulatory"/>
</dbReference>
<dbReference type="RefSeq" id="WP_138952324.1">
    <property type="nucleotide sequence ID" value="NZ_CP040749.1"/>
</dbReference>